<dbReference type="InterPro" id="IPR038299">
    <property type="entry name" value="DAO_C_sf"/>
</dbReference>
<keyword evidence="12" id="KW-0547">Nucleotide-binding</keyword>
<keyword evidence="6 13" id="KW-0285">Flavoprotein</keyword>
<dbReference type="Pfam" id="PF01590">
    <property type="entry name" value="GAF"/>
    <property type="match status" value="1"/>
</dbReference>
<keyword evidence="17" id="KW-1185">Reference proteome</keyword>
<dbReference type="FunFam" id="1.10.8.870:FF:000004">
    <property type="entry name" value="Glycerol-3-phosphate dehydrogenase"/>
    <property type="match status" value="1"/>
</dbReference>
<dbReference type="Gene3D" id="3.30.200.20">
    <property type="entry name" value="Phosphorylase Kinase, domain 1"/>
    <property type="match status" value="1"/>
</dbReference>
<comment type="pathway">
    <text evidence="3">Polyol metabolism; glycerol degradation via glycerol kinase pathway; glycerone phosphate from sn-glycerol 3-phosphate (anaerobic route): step 1/1.</text>
</comment>
<comment type="similarity">
    <text evidence="4 13">Belongs to the FAD-dependent glycerol-3-phosphate dehydrogenase family.</text>
</comment>
<evidence type="ECO:0000256" key="1">
    <source>
        <dbReference type="ARBA" id="ARBA00001974"/>
    </source>
</evidence>
<evidence type="ECO:0000256" key="3">
    <source>
        <dbReference type="ARBA" id="ARBA00005157"/>
    </source>
</evidence>
<gene>
    <name evidence="16" type="ORF">WJX81_006932</name>
</gene>
<evidence type="ECO:0000256" key="7">
    <source>
        <dbReference type="ARBA" id="ARBA00022827"/>
    </source>
</evidence>
<evidence type="ECO:0000256" key="10">
    <source>
        <dbReference type="ARBA" id="ARBA00023128"/>
    </source>
</evidence>
<dbReference type="EMBL" id="JALJOU010000033">
    <property type="protein sequence ID" value="KAK9834188.1"/>
    <property type="molecule type" value="Genomic_DNA"/>
</dbReference>
<dbReference type="PROSITE" id="PS00109">
    <property type="entry name" value="PROTEIN_KINASE_TYR"/>
    <property type="match status" value="1"/>
</dbReference>
<dbReference type="PANTHER" id="PTHR11985:SF15">
    <property type="entry name" value="GLYCEROL-3-PHOSPHATE DEHYDROGENASE, MITOCHONDRIAL"/>
    <property type="match status" value="1"/>
</dbReference>
<evidence type="ECO:0000256" key="8">
    <source>
        <dbReference type="ARBA" id="ARBA00022946"/>
    </source>
</evidence>
<dbReference type="Gene3D" id="1.10.510.10">
    <property type="entry name" value="Transferase(Phosphotransferase) domain 1"/>
    <property type="match status" value="1"/>
</dbReference>
<sequence>MGRLRTVARAGAAALGVGAFGLGAWSLFRRPSDVDSAVASALLLTESVPPRKEQLRGLAEGTAEKPFDVLIIGGGATGTGCAVDATTRGLRVALVEREDFGSGTSSKSTKLVHGGVRYLEKAFSTISPTRAAGQLKLVFEALHERKRLLENAPHLCSALPIMTPCYKWWEVPYYWAGLKVYDLVAGGQGLTISRYMTPTESRRQFPTLAEHGPGSAELKGTIVYWDGQFNDSRFNVALAITAALAGATVLNYAAVEGFLKDKDGLLCGAIVRDKLSKRSTEVFARQIINAAGPFSDEVRDMSDAGAPKMIMASSGVHVTLPDYYSPDHLGMIVPKTKDGRVVFMLPWLEATIAGTTDSSAEITMRPQPSEEEIRFILDSIAEYLTVKVRRSDVLSAWSGLRPLAVDPRAKDTASASRDHVIITDPDGLITVTGGKWTTYRRMAADALDAACSRGRLGACGPCRTAHLKLVGAVGYSPALFTEVAQNYTVPHRPGAIDTQVAKYLADSYGDRATRITRLAEERKLGRRLVRGHPMIEAEVVWAVREELCETACDFIARRTRLAFVDTAACEQALPRIVELMGAEKGWWVWRRRAELKQAREYLATFKANPRGVQGPIKRGTFTDTQSRGGVRATVLRNVLHRASQEGRSVGCGKLLRLAASVLHCELAALLLLDGERVTVANAVGLPDPGVGPTGRELDFSFAGWQLLSPNHEVLIVEDSAMDARLAGQAIGEHFRFLMCAPLVSNGHRLGVLCLGDAAPRCVDASYALVAANFAELLRRELEASRNDQRWHGALALIRSVDAHADAIMFVSARSGEAPWRILHLNGPASAATSIAQRDTGDGIPFWDAFQVIGCSVAVVWTLPSRDLSAAYAEVLSQGREFSIRGVQRRNPQAHTSTIFTAVFRPAAREAVDATAALVGVPGSVPTSDELQQRYGHLWFASLHDALAVPKSERGCDSALAPRSAPFPALELGPLLGRGSYGRVYRGKHLGRPVAVKIIYENVRMEGDLPLEVVVAQRLSHPGLEGSSGGAGIAHDAMSITRRDDSCGAMMGGAPQPSVAYRSAPGETWLLLELCDRGSLQDAVCRGTFQQGLVGGVKSAVVLQTALEIASAMAFLHSYGIVHGDLTGGNVLLTSSPANAHGFCAKIADFGLSRLMGNCSNVDTNTYGTLTHMPPEVVVSGQVSAAADVYSFGVLLYEMITRERAWAGMTHVQVVMAVGVKGERLELDTPTDPPELRELAMHCMASEAKARPAFPDVIAALRAMLCCVAAVEAAAATAKAERRCSVAGRRRGTEVTRGSGSFR</sequence>
<dbReference type="Gene3D" id="3.30.450.40">
    <property type="match status" value="1"/>
</dbReference>
<dbReference type="InterPro" id="IPR031656">
    <property type="entry name" value="DAO_C"/>
</dbReference>
<comment type="cofactor">
    <cofactor evidence="1 13">
        <name>FAD</name>
        <dbReference type="ChEBI" id="CHEBI:57692"/>
    </cofactor>
</comment>
<dbReference type="InterPro" id="IPR029016">
    <property type="entry name" value="GAF-like_dom_sf"/>
</dbReference>
<dbReference type="PROSITE" id="PS00977">
    <property type="entry name" value="FAD_G3PDH_1"/>
    <property type="match status" value="1"/>
</dbReference>
<evidence type="ECO:0000256" key="5">
    <source>
        <dbReference type="ARBA" id="ARBA00013029"/>
    </source>
</evidence>
<comment type="subcellular location">
    <subcellularLocation>
        <location evidence="2">Mitochondrion</location>
    </subcellularLocation>
</comment>
<dbReference type="PROSITE" id="PS00107">
    <property type="entry name" value="PROTEIN_KINASE_ATP"/>
    <property type="match status" value="1"/>
</dbReference>
<keyword evidence="11" id="KW-0675">Receptor</keyword>
<dbReference type="GO" id="GO:0004368">
    <property type="term" value="F:glycerol-3-phosphate dehydrogenase (quinone) activity"/>
    <property type="evidence" value="ECO:0007669"/>
    <property type="project" value="UniProtKB-EC"/>
</dbReference>
<feature type="binding site" evidence="12">
    <location>
        <position position="996"/>
    </location>
    <ligand>
        <name>ATP</name>
        <dbReference type="ChEBI" id="CHEBI:30616"/>
    </ligand>
</feature>
<dbReference type="Pfam" id="PF16901">
    <property type="entry name" value="DAO_C"/>
    <property type="match status" value="1"/>
</dbReference>
<evidence type="ECO:0000256" key="2">
    <source>
        <dbReference type="ARBA" id="ARBA00004173"/>
    </source>
</evidence>
<keyword evidence="12" id="KW-0067">ATP-binding</keyword>
<evidence type="ECO:0000256" key="14">
    <source>
        <dbReference type="SAM" id="Phobius"/>
    </source>
</evidence>
<evidence type="ECO:0000256" key="13">
    <source>
        <dbReference type="RuleBase" id="RU361217"/>
    </source>
</evidence>
<feature type="transmembrane region" description="Helical" evidence="14">
    <location>
        <begin position="7"/>
        <end position="28"/>
    </location>
</feature>
<dbReference type="InterPro" id="IPR008266">
    <property type="entry name" value="Tyr_kinase_AS"/>
</dbReference>
<dbReference type="InterPro" id="IPR036188">
    <property type="entry name" value="FAD/NAD-bd_sf"/>
</dbReference>
<dbReference type="PRINTS" id="PR01001">
    <property type="entry name" value="FADG3PDH"/>
</dbReference>
<feature type="domain" description="Protein kinase" evidence="15">
    <location>
        <begin position="969"/>
        <end position="1264"/>
    </location>
</feature>
<evidence type="ECO:0000256" key="9">
    <source>
        <dbReference type="ARBA" id="ARBA00023002"/>
    </source>
</evidence>
<dbReference type="SUPFAM" id="SSF56112">
    <property type="entry name" value="Protein kinase-like (PK-like)"/>
    <property type="match status" value="1"/>
</dbReference>
<evidence type="ECO:0000313" key="17">
    <source>
        <dbReference type="Proteomes" id="UP001445335"/>
    </source>
</evidence>
<dbReference type="GO" id="GO:0006072">
    <property type="term" value="P:glycerol-3-phosphate metabolic process"/>
    <property type="evidence" value="ECO:0007669"/>
    <property type="project" value="UniProtKB-UniRule"/>
</dbReference>
<dbReference type="PROSITE" id="PS00978">
    <property type="entry name" value="FAD_G3PDH_2"/>
    <property type="match status" value="1"/>
</dbReference>
<dbReference type="InterPro" id="IPR000447">
    <property type="entry name" value="G3P_DH_FAD-dep"/>
</dbReference>
<keyword evidence="8" id="KW-0809">Transit peptide</keyword>
<proteinExistence type="inferred from homology"/>
<keyword evidence="14" id="KW-0472">Membrane</keyword>
<dbReference type="PROSITE" id="PS50011">
    <property type="entry name" value="PROTEIN_KINASE_DOM"/>
    <property type="match status" value="1"/>
</dbReference>
<reference evidence="16 17" key="1">
    <citation type="journal article" date="2024" name="Nat. Commun.">
        <title>Phylogenomics reveals the evolutionary origins of lichenization in chlorophyte algae.</title>
        <authorList>
            <person name="Puginier C."/>
            <person name="Libourel C."/>
            <person name="Otte J."/>
            <person name="Skaloud P."/>
            <person name="Haon M."/>
            <person name="Grisel S."/>
            <person name="Petersen M."/>
            <person name="Berrin J.G."/>
            <person name="Delaux P.M."/>
            <person name="Dal Grande F."/>
            <person name="Keller J."/>
        </authorList>
    </citation>
    <scope>NUCLEOTIDE SEQUENCE [LARGE SCALE GENOMIC DNA]</scope>
    <source>
        <strain evidence="16 17">SAG 245.80</strain>
    </source>
</reference>
<dbReference type="Gene3D" id="3.30.9.10">
    <property type="entry name" value="D-Amino Acid Oxidase, subunit A, domain 2"/>
    <property type="match status" value="1"/>
</dbReference>
<organism evidence="16 17">
    <name type="scientific">Elliptochloris bilobata</name>
    <dbReference type="NCBI Taxonomy" id="381761"/>
    <lineage>
        <taxon>Eukaryota</taxon>
        <taxon>Viridiplantae</taxon>
        <taxon>Chlorophyta</taxon>
        <taxon>core chlorophytes</taxon>
        <taxon>Trebouxiophyceae</taxon>
        <taxon>Trebouxiophyceae incertae sedis</taxon>
        <taxon>Elliptochloris clade</taxon>
        <taxon>Elliptochloris</taxon>
    </lineage>
</organism>
<dbReference type="SMART" id="SM00065">
    <property type="entry name" value="GAF"/>
    <property type="match status" value="1"/>
</dbReference>
<evidence type="ECO:0000256" key="11">
    <source>
        <dbReference type="ARBA" id="ARBA00023170"/>
    </source>
</evidence>
<comment type="catalytic activity">
    <reaction evidence="13">
        <text>a quinone + sn-glycerol 3-phosphate = dihydroxyacetone phosphate + a quinol</text>
        <dbReference type="Rhea" id="RHEA:18977"/>
        <dbReference type="ChEBI" id="CHEBI:24646"/>
        <dbReference type="ChEBI" id="CHEBI:57597"/>
        <dbReference type="ChEBI" id="CHEBI:57642"/>
        <dbReference type="ChEBI" id="CHEBI:132124"/>
        <dbReference type="EC" id="1.1.5.3"/>
    </reaction>
</comment>
<name>A0AAW1RKI6_9CHLO</name>
<evidence type="ECO:0000256" key="6">
    <source>
        <dbReference type="ARBA" id="ARBA00022630"/>
    </source>
</evidence>
<evidence type="ECO:0000259" key="15">
    <source>
        <dbReference type="PROSITE" id="PS50011"/>
    </source>
</evidence>
<dbReference type="GO" id="GO:0004672">
    <property type="term" value="F:protein kinase activity"/>
    <property type="evidence" value="ECO:0007669"/>
    <property type="project" value="InterPro"/>
</dbReference>
<evidence type="ECO:0000256" key="12">
    <source>
        <dbReference type="PROSITE-ProRule" id="PRU10141"/>
    </source>
</evidence>
<dbReference type="InterPro" id="IPR001245">
    <property type="entry name" value="Ser-Thr/Tyr_kinase_cat_dom"/>
</dbReference>
<accession>A0AAW1RKI6</accession>
<dbReference type="SUPFAM" id="SSF51905">
    <property type="entry name" value="FAD/NAD(P)-binding domain"/>
    <property type="match status" value="1"/>
</dbReference>
<dbReference type="InterPro" id="IPR000719">
    <property type="entry name" value="Prot_kinase_dom"/>
</dbReference>
<keyword evidence="9 13" id="KW-0560">Oxidoreductase</keyword>
<dbReference type="GO" id="GO:0005739">
    <property type="term" value="C:mitochondrion"/>
    <property type="evidence" value="ECO:0007669"/>
    <property type="project" value="UniProtKB-SubCell"/>
</dbReference>
<dbReference type="InterPro" id="IPR003018">
    <property type="entry name" value="GAF"/>
</dbReference>
<dbReference type="Gene3D" id="1.10.8.870">
    <property type="entry name" value="Alpha-glycerophosphate oxidase, cap domain"/>
    <property type="match status" value="1"/>
</dbReference>
<evidence type="ECO:0000313" key="16">
    <source>
        <dbReference type="EMBL" id="KAK9834188.1"/>
    </source>
</evidence>
<dbReference type="Proteomes" id="UP001445335">
    <property type="component" value="Unassembled WGS sequence"/>
</dbReference>
<dbReference type="InterPro" id="IPR017441">
    <property type="entry name" value="Protein_kinase_ATP_BS"/>
</dbReference>
<comment type="caution">
    <text evidence="16">The sequence shown here is derived from an EMBL/GenBank/DDBJ whole genome shotgun (WGS) entry which is preliminary data.</text>
</comment>
<dbReference type="InterPro" id="IPR006076">
    <property type="entry name" value="FAD-dep_OxRdtase"/>
</dbReference>
<dbReference type="EC" id="1.1.5.3" evidence="5 13"/>
<dbReference type="GO" id="GO:0005524">
    <property type="term" value="F:ATP binding"/>
    <property type="evidence" value="ECO:0007669"/>
    <property type="project" value="UniProtKB-UniRule"/>
</dbReference>
<dbReference type="Gene3D" id="3.50.50.60">
    <property type="entry name" value="FAD/NAD(P)-binding domain"/>
    <property type="match status" value="1"/>
</dbReference>
<keyword evidence="7" id="KW-0274">FAD</keyword>
<keyword evidence="14" id="KW-1133">Transmembrane helix</keyword>
<dbReference type="SUPFAM" id="SSF55781">
    <property type="entry name" value="GAF domain-like"/>
    <property type="match status" value="1"/>
</dbReference>
<keyword evidence="14" id="KW-0812">Transmembrane</keyword>
<dbReference type="PANTHER" id="PTHR11985">
    <property type="entry name" value="GLYCEROL-3-PHOSPHATE DEHYDROGENASE"/>
    <property type="match status" value="1"/>
</dbReference>
<dbReference type="InterPro" id="IPR011009">
    <property type="entry name" value="Kinase-like_dom_sf"/>
</dbReference>
<keyword evidence="10" id="KW-0496">Mitochondrion</keyword>
<dbReference type="Pfam" id="PF01266">
    <property type="entry name" value="DAO"/>
    <property type="match status" value="1"/>
</dbReference>
<dbReference type="Pfam" id="PF07714">
    <property type="entry name" value="PK_Tyr_Ser-Thr"/>
    <property type="match status" value="1"/>
</dbReference>
<protein>
    <recommendedName>
        <fullName evidence="5 13">Glycerol-3-phosphate dehydrogenase</fullName>
        <ecNumber evidence="5 13">1.1.5.3</ecNumber>
    </recommendedName>
</protein>
<evidence type="ECO:0000256" key="4">
    <source>
        <dbReference type="ARBA" id="ARBA00007330"/>
    </source>
</evidence>